<name>A0A849VBC2_9GAMM</name>
<accession>A0A849VBC2</accession>
<feature type="signal peptide" evidence="1">
    <location>
        <begin position="1"/>
        <end position="20"/>
    </location>
</feature>
<feature type="chain" id="PRO_5032616670" evidence="1">
    <location>
        <begin position="21"/>
        <end position="716"/>
    </location>
</feature>
<dbReference type="RefSeq" id="WP_171624206.1">
    <property type="nucleotide sequence ID" value="NZ_JABBPG010000001.1"/>
</dbReference>
<reference evidence="4 5" key="1">
    <citation type="submission" date="2020-04" db="EMBL/GenBank/DDBJ databases">
        <title>Pseudoalteromonas caenipelagi sp. nov., isolated from a tidal flat.</title>
        <authorList>
            <person name="Park S."/>
            <person name="Yoon J.-H."/>
        </authorList>
    </citation>
    <scope>NUCLEOTIDE SEQUENCE [LARGE SCALE GENOMIC DNA]</scope>
    <source>
        <strain evidence="4 5">JBTF-M23</strain>
    </source>
</reference>
<dbReference type="InterPro" id="IPR010502">
    <property type="entry name" value="Carb-bd_dom_fam9"/>
</dbReference>
<sequence length="716" mass="83473">MNYANCLTLSLLLPVLTVHANNEFKRSPLSMTKLKVSPIIDGYVNEQEWQGAKLIDQFVEFRPNLGKDALYPIKARIAYDESYLYIAAQITQPAKTITDRVLTQGDRIWDEDYFGITLDTNFDKRDAYLFHVTPSGVREDGLVDGTQYIAQWSTIWYAKTQRTEQGWSVEMAIPMQSVSFDPNKSNWGLQLRHKLSKPYKQIYWNINDPQNGGWTAPQVAQITNLHGLSQGKGIELKSGISFKDNPKESKWTPSLDAFYKFTPSVTGVLTLNTDFSGTDVDEVDINMTRFNQFFVEKRDFFLQDSQVFSFGDFNNDDYNGMPFYSRTIGQGPQSGVLDIDWGTKLTGKLGNTSFGLLSVNQEKDGQPEDKTQLTVARVKHQIGEAHQFGAMLTDGSANSRDNDRLFGVDYRYANDIFDNQQIRAFAWYQQTQKMYPEQDTKAYGAQITLPNDRVYLRTKYRYLGEDFNPALGFVNRNGINYYELVSHFRERPQSGVLSEYINYYQVNYHYYQRNDVNNNWLSKKYLIRPMRIEMKNSSIFQLQYIARKERLKKHYAMGRSIGFEAKDYSFDQWEAYYRTPTDQSVFGNITLSSGEFYDSDRQQVLAEINYKPNKHILLQLSRHHHYYSKNILSENMYNTRFKASIAFNNQWSWNTLIQHNTRADSLSIFSRLRYQSAPDELYQISVNKGYDLEDGWHERTTSFDEKTIKLNYINRW</sequence>
<dbReference type="GO" id="GO:0004553">
    <property type="term" value="F:hydrolase activity, hydrolyzing O-glycosyl compounds"/>
    <property type="evidence" value="ECO:0007669"/>
    <property type="project" value="InterPro"/>
</dbReference>
<dbReference type="Gene3D" id="2.60.40.1190">
    <property type="match status" value="1"/>
</dbReference>
<dbReference type="Pfam" id="PF06452">
    <property type="entry name" value="CBM9_1"/>
    <property type="match status" value="1"/>
</dbReference>
<dbReference type="InterPro" id="IPR045670">
    <property type="entry name" value="DUF5916"/>
</dbReference>
<evidence type="ECO:0000313" key="5">
    <source>
        <dbReference type="Proteomes" id="UP000586305"/>
    </source>
</evidence>
<keyword evidence="5" id="KW-1185">Reference proteome</keyword>
<comment type="caution">
    <text evidence="4">The sequence shown here is derived from an EMBL/GenBank/DDBJ whole genome shotgun (WGS) entry which is preliminary data.</text>
</comment>
<feature type="domain" description="DUF5916" evidence="3">
    <location>
        <begin position="244"/>
        <end position="334"/>
    </location>
</feature>
<evidence type="ECO:0000313" key="4">
    <source>
        <dbReference type="EMBL" id="NOU49107.1"/>
    </source>
</evidence>
<evidence type="ECO:0000259" key="2">
    <source>
        <dbReference type="Pfam" id="PF06452"/>
    </source>
</evidence>
<keyword evidence="1" id="KW-0732">Signal</keyword>
<feature type="domain" description="Carbohydrate-binding" evidence="2">
    <location>
        <begin position="40"/>
        <end position="219"/>
    </location>
</feature>
<evidence type="ECO:0000259" key="3">
    <source>
        <dbReference type="Pfam" id="PF19313"/>
    </source>
</evidence>
<dbReference type="Proteomes" id="UP000586305">
    <property type="component" value="Unassembled WGS sequence"/>
</dbReference>
<dbReference type="SUPFAM" id="SSF49344">
    <property type="entry name" value="CBD9-like"/>
    <property type="match status" value="1"/>
</dbReference>
<dbReference type="EMBL" id="JABBPG010000001">
    <property type="protein sequence ID" value="NOU49107.1"/>
    <property type="molecule type" value="Genomic_DNA"/>
</dbReference>
<evidence type="ECO:0000256" key="1">
    <source>
        <dbReference type="SAM" id="SignalP"/>
    </source>
</evidence>
<protein>
    <submittedName>
        <fullName evidence="4">Carbohydrate binding family 9 domain-containing protein</fullName>
    </submittedName>
</protein>
<gene>
    <name evidence="4" type="ORF">HG263_00890</name>
</gene>
<organism evidence="4 5">
    <name type="scientific">Pseudoalteromonas caenipelagi</name>
    <dbReference type="NCBI Taxonomy" id="2726988"/>
    <lineage>
        <taxon>Bacteria</taxon>
        <taxon>Pseudomonadati</taxon>
        <taxon>Pseudomonadota</taxon>
        <taxon>Gammaproteobacteria</taxon>
        <taxon>Alteromonadales</taxon>
        <taxon>Pseudoalteromonadaceae</taxon>
        <taxon>Pseudoalteromonas</taxon>
    </lineage>
</organism>
<proteinExistence type="predicted"/>
<dbReference type="AlphaFoldDB" id="A0A849VBC2"/>
<dbReference type="GO" id="GO:0030246">
    <property type="term" value="F:carbohydrate binding"/>
    <property type="evidence" value="ECO:0007669"/>
    <property type="project" value="InterPro"/>
</dbReference>
<dbReference type="CDD" id="cd09618">
    <property type="entry name" value="CBM9_like_2"/>
    <property type="match status" value="1"/>
</dbReference>
<dbReference type="Pfam" id="PF19313">
    <property type="entry name" value="DUF5916"/>
    <property type="match status" value="1"/>
</dbReference>
<dbReference type="GO" id="GO:0016052">
    <property type="term" value="P:carbohydrate catabolic process"/>
    <property type="evidence" value="ECO:0007669"/>
    <property type="project" value="InterPro"/>
</dbReference>